<comment type="caution">
    <text evidence="2">The sequence shown here is derived from an EMBL/GenBank/DDBJ whole genome shotgun (WGS) entry which is preliminary data.</text>
</comment>
<evidence type="ECO:0000259" key="1">
    <source>
        <dbReference type="PROSITE" id="PS51819"/>
    </source>
</evidence>
<protein>
    <submittedName>
        <fullName evidence="2">VOC family protein</fullName>
    </submittedName>
</protein>
<organism evidence="2 3">
    <name type="scientific">Nocardia bovistercoris</name>
    <dbReference type="NCBI Taxonomy" id="2785916"/>
    <lineage>
        <taxon>Bacteria</taxon>
        <taxon>Bacillati</taxon>
        <taxon>Actinomycetota</taxon>
        <taxon>Actinomycetes</taxon>
        <taxon>Mycobacteriales</taxon>
        <taxon>Nocardiaceae</taxon>
        <taxon>Nocardia</taxon>
    </lineage>
</organism>
<dbReference type="InterPro" id="IPR029068">
    <property type="entry name" value="Glyas_Bleomycin-R_OHBP_Dase"/>
</dbReference>
<accession>A0A931IHX9</accession>
<dbReference type="PROSITE" id="PS51819">
    <property type="entry name" value="VOC"/>
    <property type="match status" value="1"/>
</dbReference>
<dbReference type="AlphaFoldDB" id="A0A931IHX9"/>
<proteinExistence type="predicted"/>
<dbReference type="SUPFAM" id="SSF54593">
    <property type="entry name" value="Glyoxalase/Bleomycin resistance protein/Dihydroxybiphenyl dioxygenase"/>
    <property type="match status" value="1"/>
</dbReference>
<dbReference type="RefSeq" id="WP_198429137.1">
    <property type="nucleotide sequence ID" value="NZ_JADMLG010000017.1"/>
</dbReference>
<gene>
    <name evidence="2" type="ORF">IT779_30920</name>
</gene>
<dbReference type="EMBL" id="JADMLG010000017">
    <property type="protein sequence ID" value="MBH0780690.1"/>
    <property type="molecule type" value="Genomic_DNA"/>
</dbReference>
<dbReference type="Gene3D" id="3.10.180.10">
    <property type="entry name" value="2,3-Dihydroxybiphenyl 1,2-Dioxygenase, domain 1"/>
    <property type="match status" value="1"/>
</dbReference>
<dbReference type="Proteomes" id="UP000655751">
    <property type="component" value="Unassembled WGS sequence"/>
</dbReference>
<evidence type="ECO:0000313" key="3">
    <source>
        <dbReference type="Proteomes" id="UP000655751"/>
    </source>
</evidence>
<sequence length="182" mass="19892">MEAGIRSRREQAVTVRLTRIAQVKLPVTDLAHSVRWYCRLLDLRLWTEFAEDGVVRGAGLIDPSGTYSIALRERSVCAGAPDLAGFDVIAFRPEGRHTLDEIMRRCEQMGIACGDVVETAAGPRIDVPDPDGTVLRFYYFSAPTDTFFGVEFTDGAETGSYTTPTIDARWAPSTTGARGDGS</sequence>
<name>A0A931IHX9_9NOCA</name>
<dbReference type="InterPro" id="IPR037523">
    <property type="entry name" value="VOC_core"/>
</dbReference>
<feature type="domain" description="VOC" evidence="1">
    <location>
        <begin position="19"/>
        <end position="140"/>
    </location>
</feature>
<keyword evidence="3" id="KW-1185">Reference proteome</keyword>
<reference evidence="2" key="1">
    <citation type="submission" date="2020-11" db="EMBL/GenBank/DDBJ databases">
        <title>Nocardia NEAU-351.nov., a novel actinomycete isolated from the cow dung.</title>
        <authorList>
            <person name="Zhang X."/>
        </authorList>
    </citation>
    <scope>NUCLEOTIDE SEQUENCE</scope>
    <source>
        <strain evidence="2">NEAU-351</strain>
    </source>
</reference>
<dbReference type="InterPro" id="IPR004360">
    <property type="entry name" value="Glyas_Fos-R_dOase_dom"/>
</dbReference>
<evidence type="ECO:0000313" key="2">
    <source>
        <dbReference type="EMBL" id="MBH0780690.1"/>
    </source>
</evidence>
<dbReference type="Pfam" id="PF00903">
    <property type="entry name" value="Glyoxalase"/>
    <property type="match status" value="1"/>
</dbReference>